<keyword evidence="1" id="KW-0812">Transmembrane</keyword>
<feature type="transmembrane region" description="Helical" evidence="1">
    <location>
        <begin position="6"/>
        <end position="26"/>
    </location>
</feature>
<evidence type="ECO:0000313" key="2">
    <source>
        <dbReference type="EMBL" id="QGU32201.1"/>
    </source>
</evidence>
<dbReference type="KEGG" id="ttp:E6P07_03885"/>
<organism evidence="2 3">
    <name type="scientific">Thermochromatium tepidum ATCC 43061</name>
    <dbReference type="NCBI Taxonomy" id="316276"/>
    <lineage>
        <taxon>Bacteria</taxon>
        <taxon>Pseudomonadati</taxon>
        <taxon>Pseudomonadota</taxon>
        <taxon>Gammaproteobacteria</taxon>
        <taxon>Chromatiales</taxon>
        <taxon>Chromatiaceae</taxon>
        <taxon>Thermochromatium</taxon>
    </lineage>
</organism>
<reference evidence="2 3" key="1">
    <citation type="submission" date="2019-12" db="EMBL/GenBank/DDBJ databases">
        <title>The complete genome of the thermophilic, anoxygenic phototrophic gammaproteobacterium Thermochromatium tepidum.</title>
        <authorList>
            <person name="Sattley W.M."/>
            <person name="Swingley W.D."/>
            <person name="Burchell B.M."/>
            <person name="Gurbani S.A."/>
            <person name="Kujawa C.M."/>
            <person name="Nuccio D.A."/>
            <person name="Schladweiler J."/>
            <person name="Shaffer K.N."/>
            <person name="Stokes L.M."/>
            <person name="Touchman J.W."/>
            <person name="Blankenship R.E."/>
            <person name="Madigan M.T."/>
        </authorList>
    </citation>
    <scope>NUCLEOTIDE SEQUENCE [LARGE SCALE GENOMIC DNA]</scope>
    <source>
        <strain evidence="2 3">ATCC 43061</strain>
    </source>
</reference>
<dbReference type="Proteomes" id="UP000426424">
    <property type="component" value="Chromosome"/>
</dbReference>
<proteinExistence type="predicted"/>
<dbReference type="EMBL" id="CP039268">
    <property type="protein sequence ID" value="QGU32201.1"/>
    <property type="molecule type" value="Genomic_DNA"/>
</dbReference>
<feature type="transmembrane region" description="Helical" evidence="1">
    <location>
        <begin position="79"/>
        <end position="97"/>
    </location>
</feature>
<protein>
    <submittedName>
        <fullName evidence="2">Uncharacterized protein</fullName>
    </submittedName>
</protein>
<keyword evidence="1" id="KW-0472">Membrane</keyword>
<accession>A0A6I6DXB2</accession>
<dbReference type="AlphaFoldDB" id="A0A6I6DXB2"/>
<gene>
    <name evidence="2" type="ORF">E6P07_03885</name>
</gene>
<sequence>MELLLIIPFYFLLCGGGALMAIVVMARTSLRQPPPGKTLVRWVIVLVLCAAQVSCWGAAEGFGRNVGGGSGNTGELQLALIGVGVLWLMHQVWRLLWSRR</sequence>
<evidence type="ECO:0000256" key="1">
    <source>
        <dbReference type="SAM" id="Phobius"/>
    </source>
</evidence>
<name>A0A6I6DXB2_THETI</name>
<feature type="transmembrane region" description="Helical" evidence="1">
    <location>
        <begin position="38"/>
        <end position="59"/>
    </location>
</feature>
<keyword evidence="3" id="KW-1185">Reference proteome</keyword>
<keyword evidence="1" id="KW-1133">Transmembrane helix</keyword>
<dbReference type="RefSeq" id="WP_153974400.1">
    <property type="nucleotide sequence ID" value="NZ_CP039268.1"/>
</dbReference>
<evidence type="ECO:0000313" key="3">
    <source>
        <dbReference type="Proteomes" id="UP000426424"/>
    </source>
</evidence>